<evidence type="ECO:0000313" key="4">
    <source>
        <dbReference type="EMBL" id="HAE46418.1"/>
    </source>
</evidence>
<feature type="region of interest" description="Disordered" evidence="1">
    <location>
        <begin position="130"/>
        <end position="162"/>
    </location>
</feature>
<gene>
    <name evidence="4" type="ORF">DCK97_03265</name>
</gene>
<evidence type="ECO:0000259" key="3">
    <source>
        <dbReference type="Pfam" id="PF05170"/>
    </source>
</evidence>
<sequence length="661" mass="67639">MMKKILIAAGVLVVVLAGAAIAAPFLIPTEAIVQRVTAEVEARTGRKLVIEGDVGLNVLPDLAVRVDGARFANAPWSDAGDMARIGQLQVELALWPLLSGDVQVRRFVLDEPVIRLERNADGAANWQIHAGGQTSTGTLTPAAPAAGGSAPAAPAATPSSGGGLSGLSLGEVKITNGTVIYTDAMSGTDERLDDVNLTLAAPDLESSLTLAGDASWRDQPVTISAEAGQTRAVLEGGKTPVSLDLGLGEGKIHLAGDANLGASPGFNGTAGLSLPDLRSIIAAAAPGPTLPDGVATRLNLDGRIDATATRVALTDMKLGVDDIEATGSLSADIAGPRPKITAGLTTGDLVLDRYVAGGSSEAGAGNGAAGTDKAAGGWSDDPIDLSALGLLDADVTLNATSVSLGDTKLGATELRLALDDRRARIEVPKTTLYGGSGSATIGLDGRAAPASMNVKATFSGLDMLPLLKAAAGFDRLEGKGRLEADLTARGNSQRALIGALGGKGLFEFTDGAIRGINIAALIRDPTGALRGETSDARKTDFARLAGTYTLDKGILTNRDAEMQAPLLRVGGQGTVDLPARRIDYRIEPKAVANLEGQGGQTGLSGVMVPVLVQGPWDNLSFRPDLEGTVKRTLEDPDARRKALDDVRSGNFGDALKGLLGR</sequence>
<dbReference type="GO" id="GO:0005886">
    <property type="term" value="C:plasma membrane"/>
    <property type="evidence" value="ECO:0007669"/>
    <property type="project" value="TreeGrafter"/>
</dbReference>
<comment type="caution">
    <text evidence="4">The sequence shown here is derived from an EMBL/GenBank/DDBJ whole genome shotgun (WGS) entry which is preliminary data.</text>
</comment>
<name>A0A3B9IFE4_9PROT</name>
<dbReference type="InterPro" id="IPR007844">
    <property type="entry name" value="AsmA"/>
</dbReference>
<dbReference type="EMBL" id="DMAI01000053">
    <property type="protein sequence ID" value="HAE46418.1"/>
    <property type="molecule type" value="Genomic_DNA"/>
</dbReference>
<keyword evidence="2" id="KW-0732">Signal</keyword>
<feature type="domain" description="AsmA" evidence="3">
    <location>
        <begin position="4"/>
        <end position="204"/>
    </location>
</feature>
<feature type="signal peptide" evidence="2">
    <location>
        <begin position="1"/>
        <end position="22"/>
    </location>
</feature>
<accession>A0A3B9IFE4</accession>
<proteinExistence type="predicted"/>
<evidence type="ECO:0000313" key="5">
    <source>
        <dbReference type="Proteomes" id="UP000257706"/>
    </source>
</evidence>
<feature type="compositionally biased region" description="Low complexity" evidence="1">
    <location>
        <begin position="135"/>
        <end position="159"/>
    </location>
</feature>
<feature type="domain" description="AsmA" evidence="3">
    <location>
        <begin position="302"/>
        <end position="559"/>
    </location>
</feature>
<dbReference type="PANTHER" id="PTHR30441">
    <property type="entry name" value="DUF748 DOMAIN-CONTAINING PROTEIN"/>
    <property type="match status" value="1"/>
</dbReference>
<feature type="chain" id="PRO_5017625955" description="AsmA domain-containing protein" evidence="2">
    <location>
        <begin position="23"/>
        <end position="661"/>
    </location>
</feature>
<dbReference type="AlphaFoldDB" id="A0A3B9IFE4"/>
<reference evidence="4 5" key="1">
    <citation type="journal article" date="2018" name="Nat. Biotechnol.">
        <title>A standardized bacterial taxonomy based on genome phylogeny substantially revises the tree of life.</title>
        <authorList>
            <person name="Parks D.H."/>
            <person name="Chuvochina M."/>
            <person name="Waite D.W."/>
            <person name="Rinke C."/>
            <person name="Skarshewski A."/>
            <person name="Chaumeil P.A."/>
            <person name="Hugenholtz P."/>
        </authorList>
    </citation>
    <scope>NUCLEOTIDE SEQUENCE [LARGE SCALE GENOMIC DNA]</scope>
    <source>
        <strain evidence="4">UBA8739</strain>
    </source>
</reference>
<organism evidence="4 5">
    <name type="scientific">Tistrella mobilis</name>
    <dbReference type="NCBI Taxonomy" id="171437"/>
    <lineage>
        <taxon>Bacteria</taxon>
        <taxon>Pseudomonadati</taxon>
        <taxon>Pseudomonadota</taxon>
        <taxon>Alphaproteobacteria</taxon>
        <taxon>Geminicoccales</taxon>
        <taxon>Geminicoccaceae</taxon>
        <taxon>Tistrella</taxon>
    </lineage>
</organism>
<dbReference type="Pfam" id="PF05170">
    <property type="entry name" value="AsmA"/>
    <property type="match status" value="2"/>
</dbReference>
<dbReference type="GO" id="GO:0090313">
    <property type="term" value="P:regulation of protein targeting to membrane"/>
    <property type="evidence" value="ECO:0007669"/>
    <property type="project" value="TreeGrafter"/>
</dbReference>
<protein>
    <recommendedName>
        <fullName evidence="3">AsmA domain-containing protein</fullName>
    </recommendedName>
</protein>
<dbReference type="PANTHER" id="PTHR30441:SF4">
    <property type="entry name" value="PROTEIN ASMA"/>
    <property type="match status" value="1"/>
</dbReference>
<dbReference type="InterPro" id="IPR052894">
    <property type="entry name" value="AsmA-related"/>
</dbReference>
<evidence type="ECO:0000256" key="1">
    <source>
        <dbReference type="SAM" id="MobiDB-lite"/>
    </source>
</evidence>
<evidence type="ECO:0000256" key="2">
    <source>
        <dbReference type="SAM" id="SignalP"/>
    </source>
</evidence>
<dbReference type="Proteomes" id="UP000257706">
    <property type="component" value="Unassembled WGS sequence"/>
</dbReference>